<protein>
    <recommendedName>
        <fullName evidence="17">UDP-N-acetylenolpyruvoylglucosamine reductase</fullName>
        <ecNumber evidence="17">1.3.1.98</ecNumber>
    </recommendedName>
    <alternativeName>
        <fullName evidence="17">UDP-N-acetylmuramate dehydrogenase</fullName>
    </alternativeName>
</protein>
<evidence type="ECO:0000256" key="2">
    <source>
        <dbReference type="ARBA" id="ARBA00003921"/>
    </source>
</evidence>
<dbReference type="Pfam" id="PF02873">
    <property type="entry name" value="MurB_C"/>
    <property type="match status" value="1"/>
</dbReference>
<dbReference type="GO" id="GO:0008360">
    <property type="term" value="P:regulation of cell shape"/>
    <property type="evidence" value="ECO:0007669"/>
    <property type="project" value="UniProtKB-KW"/>
</dbReference>
<evidence type="ECO:0000256" key="17">
    <source>
        <dbReference type="HAMAP-Rule" id="MF_00037"/>
    </source>
</evidence>
<evidence type="ECO:0000256" key="3">
    <source>
        <dbReference type="ARBA" id="ARBA00004496"/>
    </source>
</evidence>
<evidence type="ECO:0000256" key="7">
    <source>
        <dbReference type="ARBA" id="ARBA00022618"/>
    </source>
</evidence>
<keyword evidence="13 17" id="KW-0560">Oxidoreductase</keyword>
<dbReference type="Gene3D" id="3.30.465.10">
    <property type="match status" value="1"/>
</dbReference>
<keyword evidence="6 17" id="KW-0963">Cytoplasm</keyword>
<comment type="function">
    <text evidence="2 17">Cell wall formation.</text>
</comment>
<dbReference type="SUPFAM" id="SSF56194">
    <property type="entry name" value="Uridine diphospho-N-Acetylenolpyruvylglucosamine reductase, MurB, C-terminal domain"/>
    <property type="match status" value="1"/>
</dbReference>
<evidence type="ECO:0000256" key="6">
    <source>
        <dbReference type="ARBA" id="ARBA00022490"/>
    </source>
</evidence>
<dbReference type="Proteomes" id="UP000572528">
    <property type="component" value="Unassembled WGS sequence"/>
</dbReference>
<dbReference type="Pfam" id="PF01565">
    <property type="entry name" value="FAD_binding_4"/>
    <property type="match status" value="1"/>
</dbReference>
<name>A0A853EH12_9ACTO</name>
<accession>A0A853EH12</accession>
<evidence type="ECO:0000256" key="15">
    <source>
        <dbReference type="ARBA" id="ARBA00023316"/>
    </source>
</evidence>
<dbReference type="GO" id="GO:0009252">
    <property type="term" value="P:peptidoglycan biosynthetic process"/>
    <property type="evidence" value="ECO:0007669"/>
    <property type="project" value="UniProtKB-UniRule"/>
</dbReference>
<dbReference type="Gene3D" id="3.30.43.10">
    <property type="entry name" value="Uridine Diphospho-n-acetylenolpyruvylglucosamine Reductase, domain 2"/>
    <property type="match status" value="1"/>
</dbReference>
<feature type="active site" evidence="17">
    <location>
        <position position="427"/>
    </location>
</feature>
<comment type="catalytic activity">
    <reaction evidence="16 17">
        <text>UDP-N-acetyl-alpha-D-muramate + NADP(+) = UDP-N-acetyl-3-O-(1-carboxyvinyl)-alpha-D-glucosamine + NADPH + H(+)</text>
        <dbReference type="Rhea" id="RHEA:12248"/>
        <dbReference type="ChEBI" id="CHEBI:15378"/>
        <dbReference type="ChEBI" id="CHEBI:57783"/>
        <dbReference type="ChEBI" id="CHEBI:58349"/>
        <dbReference type="ChEBI" id="CHEBI:68483"/>
        <dbReference type="ChEBI" id="CHEBI:70757"/>
        <dbReference type="EC" id="1.3.1.98"/>
    </reaction>
</comment>
<dbReference type="InterPro" id="IPR036318">
    <property type="entry name" value="FAD-bd_PCMH-like_sf"/>
</dbReference>
<evidence type="ECO:0000256" key="1">
    <source>
        <dbReference type="ARBA" id="ARBA00001974"/>
    </source>
</evidence>
<evidence type="ECO:0000256" key="5">
    <source>
        <dbReference type="ARBA" id="ARBA00010485"/>
    </source>
</evidence>
<dbReference type="GO" id="GO:0008762">
    <property type="term" value="F:UDP-N-acetylmuramate dehydrogenase activity"/>
    <property type="evidence" value="ECO:0007669"/>
    <property type="project" value="UniProtKB-UniRule"/>
</dbReference>
<evidence type="ECO:0000256" key="13">
    <source>
        <dbReference type="ARBA" id="ARBA00023002"/>
    </source>
</evidence>
<comment type="similarity">
    <text evidence="5 17">Belongs to the MurB family.</text>
</comment>
<dbReference type="PROSITE" id="PS51387">
    <property type="entry name" value="FAD_PCMH"/>
    <property type="match status" value="1"/>
</dbReference>
<dbReference type="GO" id="GO:0005829">
    <property type="term" value="C:cytosol"/>
    <property type="evidence" value="ECO:0007669"/>
    <property type="project" value="TreeGrafter"/>
</dbReference>
<feature type="domain" description="FAD-binding PCMH-type" evidence="19">
    <location>
        <begin position="65"/>
        <end position="251"/>
    </location>
</feature>
<organism evidence="20 21">
    <name type="scientific">Actinomyces bowdenii</name>
    <dbReference type="NCBI Taxonomy" id="131109"/>
    <lineage>
        <taxon>Bacteria</taxon>
        <taxon>Bacillati</taxon>
        <taxon>Actinomycetota</taxon>
        <taxon>Actinomycetes</taxon>
        <taxon>Actinomycetales</taxon>
        <taxon>Actinomycetaceae</taxon>
        <taxon>Actinomyces</taxon>
    </lineage>
</organism>
<comment type="subcellular location">
    <subcellularLocation>
        <location evidence="3 17">Cytoplasm</location>
    </subcellularLocation>
</comment>
<evidence type="ECO:0000256" key="18">
    <source>
        <dbReference type="SAM" id="MobiDB-lite"/>
    </source>
</evidence>
<dbReference type="InterPro" id="IPR016169">
    <property type="entry name" value="FAD-bd_PCMH_sub2"/>
</dbReference>
<dbReference type="GO" id="GO:0071949">
    <property type="term" value="F:FAD binding"/>
    <property type="evidence" value="ECO:0007669"/>
    <property type="project" value="InterPro"/>
</dbReference>
<comment type="pathway">
    <text evidence="4 17">Cell wall biogenesis; peptidoglycan biosynthesis.</text>
</comment>
<dbReference type="InterPro" id="IPR036635">
    <property type="entry name" value="MurB_C_sf"/>
</dbReference>
<dbReference type="HAMAP" id="MF_00037">
    <property type="entry name" value="MurB"/>
    <property type="match status" value="1"/>
</dbReference>
<evidence type="ECO:0000256" key="4">
    <source>
        <dbReference type="ARBA" id="ARBA00004752"/>
    </source>
</evidence>
<dbReference type="GO" id="GO:0051301">
    <property type="term" value="P:cell division"/>
    <property type="evidence" value="ECO:0007669"/>
    <property type="project" value="UniProtKB-KW"/>
</dbReference>
<feature type="active site" description="Proton donor" evidence="17">
    <location>
        <position position="306"/>
    </location>
</feature>
<dbReference type="GO" id="GO:0071555">
    <property type="term" value="P:cell wall organization"/>
    <property type="evidence" value="ECO:0007669"/>
    <property type="project" value="UniProtKB-KW"/>
</dbReference>
<evidence type="ECO:0000256" key="10">
    <source>
        <dbReference type="ARBA" id="ARBA00022857"/>
    </source>
</evidence>
<feature type="active site" evidence="17">
    <location>
        <position position="214"/>
    </location>
</feature>
<dbReference type="EMBL" id="JACBXV010000019">
    <property type="protein sequence ID" value="NYS68454.1"/>
    <property type="molecule type" value="Genomic_DNA"/>
</dbReference>
<sequence length="433" mass="44697">MTQPSRAARTESAGPEPDRADACLMPLSSPEGEAQEAWPAPVAALARPLGGPAPTTLAEMTTLRVGGPIGGFVEATTEAELIDAVRGADDAGTPLLVIGGGSNILASDAGFEGLVVRDARQEVRTDSDSACGGVEFTVTAGTTWDDLVRQAIASHWAGFAPLSGIPGTVGAAPVQNIGAYGAEVSELLASVRAWDRLTGRTAHLPLSKLALSYRDSALKRSLTDAEVGGGRLWGPTGRWVVLEVGFHVRQASLSAPIAYSQLAGALGVELGERVPAARVREAVLELRRSKGMVLDDADRDTWSAGSFFTNPILTEEQAAALPEQAPRFPVTDHSKVVLGTRAAPVIEGLVKTSAAWLIDHAGFTRGFALGGAGTESGAPGGAPASLSTKHVLALTNRGGARAADIAALRDAVVAGVQERYGVTLVPEPVYVGW</sequence>
<proteinExistence type="inferred from homology"/>
<evidence type="ECO:0000256" key="16">
    <source>
        <dbReference type="ARBA" id="ARBA00048914"/>
    </source>
</evidence>
<evidence type="ECO:0000256" key="12">
    <source>
        <dbReference type="ARBA" id="ARBA00022984"/>
    </source>
</evidence>
<dbReference type="NCBIfam" id="NF010478">
    <property type="entry name" value="PRK13903.1"/>
    <property type="match status" value="1"/>
</dbReference>
<comment type="caution">
    <text evidence="20">The sequence shown here is derived from an EMBL/GenBank/DDBJ whole genome shotgun (WGS) entry which is preliminary data.</text>
</comment>
<evidence type="ECO:0000256" key="9">
    <source>
        <dbReference type="ARBA" id="ARBA00022827"/>
    </source>
</evidence>
<keyword evidence="15 17" id="KW-0961">Cell wall biogenesis/degradation</keyword>
<dbReference type="InterPro" id="IPR016167">
    <property type="entry name" value="FAD-bd_PCMH_sub1"/>
</dbReference>
<dbReference type="PANTHER" id="PTHR21071:SF4">
    <property type="entry name" value="UDP-N-ACETYLENOLPYRUVOYLGLUCOSAMINE REDUCTASE"/>
    <property type="match status" value="1"/>
</dbReference>
<keyword evidence="12 17" id="KW-0573">Peptidoglycan synthesis</keyword>
<dbReference type="EC" id="1.3.1.98" evidence="17"/>
<evidence type="ECO:0000256" key="8">
    <source>
        <dbReference type="ARBA" id="ARBA00022630"/>
    </source>
</evidence>
<dbReference type="AlphaFoldDB" id="A0A853EH12"/>
<dbReference type="InterPro" id="IPR011601">
    <property type="entry name" value="MurB_C"/>
</dbReference>
<keyword evidence="9 17" id="KW-0274">FAD</keyword>
<dbReference type="PANTHER" id="PTHR21071">
    <property type="entry name" value="UDP-N-ACETYLENOLPYRUVOYLGLUCOSAMINE REDUCTASE"/>
    <property type="match status" value="1"/>
</dbReference>
<comment type="cofactor">
    <cofactor evidence="1 17">
        <name>FAD</name>
        <dbReference type="ChEBI" id="CHEBI:57692"/>
    </cofactor>
</comment>
<gene>
    <name evidence="17" type="primary">murB</name>
    <name evidence="20" type="ORF">HZZ05_02760</name>
</gene>
<evidence type="ECO:0000313" key="21">
    <source>
        <dbReference type="Proteomes" id="UP000572528"/>
    </source>
</evidence>
<dbReference type="InterPro" id="IPR006094">
    <property type="entry name" value="Oxid_FAD_bind_N"/>
</dbReference>
<evidence type="ECO:0000256" key="11">
    <source>
        <dbReference type="ARBA" id="ARBA00022960"/>
    </source>
</evidence>
<dbReference type="InterPro" id="IPR016166">
    <property type="entry name" value="FAD-bd_PCMH"/>
</dbReference>
<keyword evidence="10 17" id="KW-0521">NADP</keyword>
<evidence type="ECO:0000256" key="14">
    <source>
        <dbReference type="ARBA" id="ARBA00023306"/>
    </source>
</evidence>
<keyword evidence="11 17" id="KW-0133">Cell shape</keyword>
<feature type="region of interest" description="Disordered" evidence="18">
    <location>
        <begin position="1"/>
        <end position="38"/>
    </location>
</feature>
<dbReference type="InterPro" id="IPR003170">
    <property type="entry name" value="MurB"/>
</dbReference>
<keyword evidence="14 17" id="KW-0131">Cell cycle</keyword>
<dbReference type="SUPFAM" id="SSF56176">
    <property type="entry name" value="FAD-binding/transporter-associated domain-like"/>
    <property type="match status" value="1"/>
</dbReference>
<keyword evidence="7 17" id="KW-0132">Cell division</keyword>
<evidence type="ECO:0000313" key="20">
    <source>
        <dbReference type="EMBL" id="NYS68454.1"/>
    </source>
</evidence>
<dbReference type="UniPathway" id="UPA00219"/>
<reference evidence="20 21" key="1">
    <citation type="submission" date="2020-07" db="EMBL/GenBank/DDBJ databases">
        <title>MOT database genomes.</title>
        <authorList>
            <person name="Joseph S."/>
            <person name="Aduse-Opoku J."/>
            <person name="Hashim A."/>
            <person name="Wade W."/>
            <person name="Curtis M."/>
        </authorList>
    </citation>
    <scope>NUCLEOTIDE SEQUENCE [LARGE SCALE GENOMIC DNA]</scope>
    <source>
        <strain evidence="20 21">WMus004</strain>
    </source>
</reference>
<dbReference type="Gene3D" id="3.90.78.10">
    <property type="entry name" value="UDP-N-acetylenolpyruvoylglucosamine reductase, C-terminal domain"/>
    <property type="match status" value="1"/>
</dbReference>
<keyword evidence="8 17" id="KW-0285">Flavoprotein</keyword>
<evidence type="ECO:0000259" key="19">
    <source>
        <dbReference type="PROSITE" id="PS51387"/>
    </source>
</evidence>